<dbReference type="KEGG" id="ppp:112288155"/>
<dbReference type="EMBL" id="ABEU02000011">
    <property type="protein sequence ID" value="PNR45807.1"/>
    <property type="molecule type" value="Genomic_DNA"/>
</dbReference>
<dbReference type="STRING" id="3218.A0A2K1JWA1"/>
<evidence type="ECO:0000313" key="4">
    <source>
        <dbReference type="Proteomes" id="UP000006727"/>
    </source>
</evidence>
<reference evidence="3" key="3">
    <citation type="submission" date="2020-12" db="UniProtKB">
        <authorList>
            <consortium name="EnsemblPlants"/>
        </authorList>
    </citation>
    <scope>IDENTIFICATION</scope>
</reference>
<evidence type="ECO:0000313" key="2">
    <source>
        <dbReference type="EMBL" id="PNR45807.1"/>
    </source>
</evidence>
<sequence>MARAMLAPSTSLLTISTLVLVTLLLSAVSTAVEQVPQSEAAVTTASSNEEQLSEVLNTEFQGEDDGIVDFEMLEADEKVETPPPHCKCPKHHHKHKKHRLHIPVEFSHRDVEELNVILNAEYLEAEFFLHAGYGFGLNEFNGTSVNVTGPPPIGAQKAHTGRFIEHLAKEFGLQSLGHIREITAKLGERSIARPQIDISRKVWGGLFNEAFGRKLKPAFDPYTTGNHFLLAAYMLPYVSYTGYVALNMHAQGNSARHLVARLAGVKGAEDASIRTVLYQRRRQKVERYNMTVGEFTSVLSALREKLDRDNQNVTDPMTNDSFSLPPTIDEGILVPGNETPEKLLTGNIVTVNDNSLSMGRTPEQILQVLYGTGNASIPGLFFPFGANGKLAAKYLSAPPSTS</sequence>
<dbReference type="Pfam" id="PF13668">
    <property type="entry name" value="Ferritin_2"/>
    <property type="match status" value="1"/>
</dbReference>
<feature type="signal peptide" evidence="1">
    <location>
        <begin position="1"/>
        <end position="31"/>
    </location>
</feature>
<dbReference type="PaxDb" id="3218-PP1S138_65V6.1"/>
<evidence type="ECO:0000256" key="1">
    <source>
        <dbReference type="SAM" id="SignalP"/>
    </source>
</evidence>
<gene>
    <name evidence="3" type="primary">LOC112288155</name>
    <name evidence="2" type="ORF">PHYPA_015578</name>
</gene>
<dbReference type="Proteomes" id="UP000006727">
    <property type="component" value="Chromosome 11"/>
</dbReference>
<feature type="chain" id="PRO_5043158209" description="Desiccation-related protein PCC13-62" evidence="1">
    <location>
        <begin position="32"/>
        <end position="402"/>
    </location>
</feature>
<dbReference type="EnsemblPlants" id="Pp3c11_25680V3.1">
    <property type="protein sequence ID" value="Pp3c11_25680V3.1"/>
    <property type="gene ID" value="Pp3c11_25680"/>
</dbReference>
<organism evidence="2">
    <name type="scientific">Physcomitrium patens</name>
    <name type="common">Spreading-leaved earth moss</name>
    <name type="synonym">Physcomitrella patens</name>
    <dbReference type="NCBI Taxonomy" id="3218"/>
    <lineage>
        <taxon>Eukaryota</taxon>
        <taxon>Viridiplantae</taxon>
        <taxon>Streptophyta</taxon>
        <taxon>Embryophyta</taxon>
        <taxon>Bryophyta</taxon>
        <taxon>Bryophytina</taxon>
        <taxon>Bryopsida</taxon>
        <taxon>Funariidae</taxon>
        <taxon>Funariales</taxon>
        <taxon>Funariaceae</taxon>
        <taxon>Physcomitrium</taxon>
    </lineage>
</organism>
<reference evidence="2 4" key="2">
    <citation type="journal article" date="2018" name="Plant J.">
        <title>The Physcomitrella patens chromosome-scale assembly reveals moss genome structure and evolution.</title>
        <authorList>
            <person name="Lang D."/>
            <person name="Ullrich K.K."/>
            <person name="Murat F."/>
            <person name="Fuchs J."/>
            <person name="Jenkins J."/>
            <person name="Haas F.B."/>
            <person name="Piednoel M."/>
            <person name="Gundlach H."/>
            <person name="Van Bel M."/>
            <person name="Meyberg R."/>
            <person name="Vives C."/>
            <person name="Morata J."/>
            <person name="Symeonidi A."/>
            <person name="Hiss M."/>
            <person name="Muchero W."/>
            <person name="Kamisugi Y."/>
            <person name="Saleh O."/>
            <person name="Blanc G."/>
            <person name="Decker E.L."/>
            <person name="van Gessel N."/>
            <person name="Grimwood J."/>
            <person name="Hayes R.D."/>
            <person name="Graham S.W."/>
            <person name="Gunter L.E."/>
            <person name="McDaniel S.F."/>
            <person name="Hoernstein S.N.W."/>
            <person name="Larsson A."/>
            <person name="Li F.W."/>
            <person name="Perroud P.F."/>
            <person name="Phillips J."/>
            <person name="Ranjan P."/>
            <person name="Rokshar D.S."/>
            <person name="Rothfels C.J."/>
            <person name="Schneider L."/>
            <person name="Shu S."/>
            <person name="Stevenson D.W."/>
            <person name="Thummler F."/>
            <person name="Tillich M."/>
            <person name="Villarreal Aguilar J.C."/>
            <person name="Widiez T."/>
            <person name="Wong G.K."/>
            <person name="Wymore A."/>
            <person name="Zhang Y."/>
            <person name="Zimmer A.D."/>
            <person name="Quatrano R.S."/>
            <person name="Mayer K.F.X."/>
            <person name="Goodstein D."/>
            <person name="Casacuberta J.M."/>
            <person name="Vandepoele K."/>
            <person name="Reski R."/>
            <person name="Cuming A.C."/>
            <person name="Tuskan G.A."/>
            <person name="Maumus F."/>
            <person name="Salse J."/>
            <person name="Schmutz J."/>
            <person name="Rensing S.A."/>
        </authorList>
    </citation>
    <scope>NUCLEOTIDE SEQUENCE [LARGE SCALE GENOMIC DNA]</scope>
    <source>
        <strain evidence="3 4">cv. Gransden 2004</strain>
    </source>
</reference>
<dbReference type="PANTHER" id="PTHR31694">
    <property type="entry name" value="DESICCATION-LIKE PROTEIN"/>
    <property type="match status" value="1"/>
</dbReference>
<dbReference type="OMA" id="KVERYNM"/>
<dbReference type="AlphaFoldDB" id="A0A2K1JWA1"/>
<dbReference type="GeneID" id="112288155"/>
<dbReference type="PANTHER" id="PTHR31694:SF19">
    <property type="entry name" value="DESICCATION-RELATED PROTEIN PCC13-62"/>
    <property type="match status" value="1"/>
</dbReference>
<evidence type="ECO:0000313" key="3">
    <source>
        <dbReference type="EnsemblPlants" id="Pp3c11_25680V3.1"/>
    </source>
</evidence>
<accession>A0A2K1JWA1</accession>
<dbReference type="Gramene" id="Pp3c11_25680V3.1">
    <property type="protein sequence ID" value="Pp3c11_25680V3.1"/>
    <property type="gene ID" value="Pp3c11_25680"/>
</dbReference>
<keyword evidence="4" id="KW-1185">Reference proteome</keyword>
<dbReference type="RefSeq" id="XP_024387808.1">
    <property type="nucleotide sequence ID" value="XM_024532040.2"/>
</dbReference>
<dbReference type="InterPro" id="IPR052965">
    <property type="entry name" value="Pigment-catalase-like"/>
</dbReference>
<dbReference type="OrthoDB" id="1001765at2759"/>
<evidence type="ECO:0008006" key="5">
    <source>
        <dbReference type="Google" id="ProtNLM"/>
    </source>
</evidence>
<proteinExistence type="predicted"/>
<reference evidence="2 4" key="1">
    <citation type="journal article" date="2008" name="Science">
        <title>The Physcomitrella genome reveals evolutionary insights into the conquest of land by plants.</title>
        <authorList>
            <person name="Rensing S."/>
            <person name="Lang D."/>
            <person name="Zimmer A."/>
            <person name="Terry A."/>
            <person name="Salamov A."/>
            <person name="Shapiro H."/>
            <person name="Nishiyama T."/>
            <person name="Perroud P.-F."/>
            <person name="Lindquist E."/>
            <person name="Kamisugi Y."/>
            <person name="Tanahashi T."/>
            <person name="Sakakibara K."/>
            <person name="Fujita T."/>
            <person name="Oishi K."/>
            <person name="Shin-I T."/>
            <person name="Kuroki Y."/>
            <person name="Toyoda A."/>
            <person name="Suzuki Y."/>
            <person name="Hashimoto A."/>
            <person name="Yamaguchi K."/>
            <person name="Sugano A."/>
            <person name="Kohara Y."/>
            <person name="Fujiyama A."/>
            <person name="Anterola A."/>
            <person name="Aoki S."/>
            <person name="Ashton N."/>
            <person name="Barbazuk W.B."/>
            <person name="Barker E."/>
            <person name="Bennetzen J."/>
            <person name="Bezanilla M."/>
            <person name="Blankenship R."/>
            <person name="Cho S.H."/>
            <person name="Dutcher S."/>
            <person name="Estelle M."/>
            <person name="Fawcett J.A."/>
            <person name="Gundlach H."/>
            <person name="Hanada K."/>
            <person name="Heyl A."/>
            <person name="Hicks K.A."/>
            <person name="Hugh J."/>
            <person name="Lohr M."/>
            <person name="Mayer K."/>
            <person name="Melkozernov A."/>
            <person name="Murata T."/>
            <person name="Nelson D."/>
            <person name="Pils B."/>
            <person name="Prigge M."/>
            <person name="Reiss B."/>
            <person name="Renner T."/>
            <person name="Rombauts S."/>
            <person name="Rushton P."/>
            <person name="Sanderfoot A."/>
            <person name="Schween G."/>
            <person name="Shiu S.-H."/>
            <person name="Stueber K."/>
            <person name="Theodoulou F.L."/>
            <person name="Tu H."/>
            <person name="Van de Peer Y."/>
            <person name="Verrier P.J."/>
            <person name="Waters E."/>
            <person name="Wood A."/>
            <person name="Yang L."/>
            <person name="Cove D."/>
            <person name="Cuming A."/>
            <person name="Hasebe M."/>
            <person name="Lucas S."/>
            <person name="Mishler D.B."/>
            <person name="Reski R."/>
            <person name="Grigoriev I."/>
            <person name="Quatrano R.S."/>
            <person name="Boore J.L."/>
        </authorList>
    </citation>
    <scope>NUCLEOTIDE SEQUENCE [LARGE SCALE GENOMIC DNA]</scope>
    <source>
        <strain evidence="3 4">cv. Gransden 2004</strain>
    </source>
</reference>
<dbReference type="Gramene" id="Pp3c11_25680V3.2">
    <property type="protein sequence ID" value="Pp3c11_25680V3.2"/>
    <property type="gene ID" value="Pp3c11_25680"/>
</dbReference>
<keyword evidence="1" id="KW-0732">Signal</keyword>
<name>A0A2K1JWA1_PHYPA</name>
<dbReference type="EnsemblPlants" id="Pp3c11_25680V3.2">
    <property type="protein sequence ID" value="Pp3c11_25680V3.2"/>
    <property type="gene ID" value="Pp3c11_25680"/>
</dbReference>
<protein>
    <recommendedName>
        <fullName evidence="5">Desiccation-related protein PCC13-62</fullName>
    </recommendedName>
</protein>